<protein>
    <submittedName>
        <fullName evidence="2">Uncharacterized protein</fullName>
    </submittedName>
</protein>
<dbReference type="EMBL" id="CZPT02001585">
    <property type="protein sequence ID" value="SCU71188.1"/>
    <property type="molecule type" value="Genomic_DNA"/>
</dbReference>
<sequence>MSQLPLIHTQQKSTTRYCPSGDENSVAVFRPKLPFLSEVNSCALVVASSRSQGRSVSRSTSEGGQLTSASRLSWLLERRATARPATGRSLQWVELMERQGRQLIKAIAYSTSPVRCYFMAGDDEGCFLPSLCEPWPPTLTTEDELNQMIKRASVKAKEHIFADRWFGEGKQCAKEPLANTDAFKSVEESQMDIMREFVDLRSSVCSEFLKQVEIRRSLIDLVKKEKEARVAMLGEFISCCPPHPCRCLLLDMEVLEESAIPLEPAVGITCLYTSIVIGGHETLEETLLQQREVELQVLYDQHRFFIDAQKVLTDVRNREHERFESMMAYFAFALRLLREREALSVETTTPPGCDEGPRETKTRGKRFHMNYYKYLHVLGTIEVEEGARGRICAGEFTEIRHILYHFERKCRSSIVSTEELERQRLLLNTEMQQRLSIQNAEELALNETVCPRSFQELIETLMKKEREEWQRALEEARITRSIELVCEYEVYRRREIGLFEQQLRACARFLFLNTTDGAGRITVERWMREHEVLVVQREEAALRKRIVESEDQALTTWITAHRWMVDHDRHLQSIAKEKEDRRAVDRVIAEECAARGVVESLWAGEHYVLFGEVIRVPEGIYKFPEGRQSGEGRESSCGDGESTSRGLDIRQVVIANLGEFFNDRALLGFFDRRPVSPI</sequence>
<feature type="region of interest" description="Disordered" evidence="1">
    <location>
        <begin position="625"/>
        <end position="644"/>
    </location>
</feature>
<dbReference type="AlphaFoldDB" id="A0A1G4IFM3"/>
<organism evidence="2 3">
    <name type="scientific">Trypanosoma equiperdum</name>
    <dbReference type="NCBI Taxonomy" id="5694"/>
    <lineage>
        <taxon>Eukaryota</taxon>
        <taxon>Discoba</taxon>
        <taxon>Euglenozoa</taxon>
        <taxon>Kinetoplastea</taxon>
        <taxon>Metakinetoplastina</taxon>
        <taxon>Trypanosomatida</taxon>
        <taxon>Trypanosomatidae</taxon>
        <taxon>Trypanosoma</taxon>
    </lineage>
</organism>
<dbReference type="VEuPathDB" id="TriTrypDB:TEOVI_000276800"/>
<proteinExistence type="predicted"/>
<keyword evidence="3" id="KW-1185">Reference proteome</keyword>
<evidence type="ECO:0000313" key="2">
    <source>
        <dbReference type="EMBL" id="SCU71188.1"/>
    </source>
</evidence>
<accession>A0A1G4IFM3</accession>
<dbReference type="Proteomes" id="UP000195570">
    <property type="component" value="Unassembled WGS sequence"/>
</dbReference>
<gene>
    <name evidence="2" type="ORF">TEOVI_000276800</name>
</gene>
<feature type="compositionally biased region" description="Basic and acidic residues" evidence="1">
    <location>
        <begin position="625"/>
        <end position="636"/>
    </location>
</feature>
<dbReference type="RefSeq" id="XP_067081891.1">
    <property type="nucleotide sequence ID" value="XM_067225790.1"/>
</dbReference>
<evidence type="ECO:0000313" key="3">
    <source>
        <dbReference type="Proteomes" id="UP000195570"/>
    </source>
</evidence>
<dbReference type="GeneID" id="92376708"/>
<name>A0A1G4IFM3_TRYEQ</name>
<reference evidence="2" key="1">
    <citation type="submission" date="2016-09" db="EMBL/GenBank/DDBJ databases">
        <authorList>
            <person name="Hebert L."/>
            <person name="Moumen B."/>
        </authorList>
    </citation>
    <scope>NUCLEOTIDE SEQUENCE [LARGE SCALE GENOMIC DNA]</scope>
    <source>
        <strain evidence="2">OVI</strain>
    </source>
</reference>
<comment type="caution">
    <text evidence="2">The sequence shown here is derived from an EMBL/GenBank/DDBJ whole genome shotgun (WGS) entry which is preliminary data.</text>
</comment>
<evidence type="ECO:0000256" key="1">
    <source>
        <dbReference type="SAM" id="MobiDB-lite"/>
    </source>
</evidence>